<dbReference type="PANTHER" id="PTHR32305:SF15">
    <property type="entry name" value="PROTEIN RHSA-RELATED"/>
    <property type="match status" value="1"/>
</dbReference>
<dbReference type="PANTHER" id="PTHR32305">
    <property type="match status" value="1"/>
</dbReference>
<dbReference type="InterPro" id="IPR044929">
    <property type="entry name" value="DNA/RNA_non-sp_Endonuclease_sf"/>
</dbReference>
<evidence type="ECO:0000313" key="6">
    <source>
        <dbReference type="Proteomes" id="UP001589627"/>
    </source>
</evidence>
<feature type="domain" description="Teneurin-like YD-shell" evidence="4">
    <location>
        <begin position="170"/>
        <end position="439"/>
    </location>
</feature>
<feature type="domain" description="Type VII secretion system protein EssD-like" evidence="3">
    <location>
        <begin position="691"/>
        <end position="766"/>
    </location>
</feature>
<evidence type="ECO:0000256" key="1">
    <source>
        <dbReference type="ARBA" id="ARBA00022737"/>
    </source>
</evidence>
<dbReference type="RefSeq" id="WP_378206607.1">
    <property type="nucleotide sequence ID" value="NZ_JBHLZP010000193.1"/>
</dbReference>
<dbReference type="Proteomes" id="UP001589627">
    <property type="component" value="Unassembled WGS sequence"/>
</dbReference>
<dbReference type="Pfam" id="PF25023">
    <property type="entry name" value="TEN_YD-shell"/>
    <property type="match status" value="1"/>
</dbReference>
<dbReference type="NCBIfam" id="TIGR01643">
    <property type="entry name" value="YD_repeat_2x"/>
    <property type="match status" value="2"/>
</dbReference>
<comment type="caution">
    <text evidence="5">The sequence shown here is derived from an EMBL/GenBank/DDBJ whole genome shotgun (WGS) entry which is preliminary data.</text>
</comment>
<dbReference type="InterPro" id="IPR022385">
    <property type="entry name" value="Rhs_assc_core"/>
</dbReference>
<keyword evidence="1" id="KW-0677">Repeat</keyword>
<accession>A0ABV5YJU9</accession>
<protein>
    <submittedName>
        <fullName evidence="5">RHS repeat-associated core domain-containing protein</fullName>
    </submittedName>
</protein>
<sequence length="797" mass="83887">MTGQPWSTPEPQTRSLSTSSGSSRPEPIGGLLVGGPCMCSRGADRMPIHIPIHIFGAAATPAGEDDFAYDDRGLLLTATGPSGDSSFAYNADGAMTGRTDASGNTTYGYDTDGRLATAVDPITGRTDTYAYNNNSQLNTIAYGTGGPTRTFGWAQNGNLQSDTITNPAGQTIASTNYVYNPEHQIQTKTTTGYAGAGTTNYTYDWARRLKSQTAGATTTNYTFDASGNLTSDGTHTFTYDERDRLTTDGTATYSYTPRGTTASKTTAGQTTTYTNDAFDQLTNAGSTTYTYDALNRLIQRNSTDLAYSGVGNDLASDGSSTYSRDTNADLIGVADNGHNSAAITDQNHDDLIAALDPATSALNGSTSYDPYGNITATTGDQPAIGYQSGYTDPDTGQVNMHARWYNPIAGNFTSRDTIVNDPTSNSANANPYTYATGDPLDATDPTGHCSIFDWSWGCIARRGICELAAPACVFWDHIQGQLRNDDVCYPRCNNPSSGGGSSSSGLELMPRRGTTPKQRNTCWACLGFVGVGGLGGAGGAGAGAIGIVAPPPPPADPCAHNHHCFVPKLPKLEPHYQRDHEPTKPKDLPPGTPTIDGKPVIDPAPVDLPFADPTTGGGGGGIPIDNNDDDNCTPYKNIDTWVGGLPQGANARYCRPSDLNGGRKADPNVFPPGFPLPDEDGKSTNPRLGGNYKYDRCHLIAKQLGGDGYDPNNLFTCIHTINTPPMRVIENRVKAAVKARQRVDYHVSLVYRSGGGAMASAIHITATGTGPGGTPGLNIDACLENKVQGRVLSGSAC</sequence>
<evidence type="ECO:0000259" key="4">
    <source>
        <dbReference type="Pfam" id="PF25023"/>
    </source>
</evidence>
<keyword evidence="6" id="KW-1185">Reference proteome</keyword>
<feature type="region of interest" description="Disordered" evidence="2">
    <location>
        <begin position="1"/>
        <end position="29"/>
    </location>
</feature>
<feature type="region of interest" description="Disordered" evidence="2">
    <location>
        <begin position="575"/>
        <end position="628"/>
    </location>
</feature>
<name>A0ABV5YJU9_9ACTN</name>
<feature type="compositionally biased region" description="Low complexity" evidence="2">
    <location>
        <begin position="13"/>
        <end position="24"/>
    </location>
</feature>
<proteinExistence type="predicted"/>
<feature type="compositionally biased region" description="Basic and acidic residues" evidence="2">
    <location>
        <begin position="575"/>
        <end position="587"/>
    </location>
</feature>
<dbReference type="InterPro" id="IPR031325">
    <property type="entry name" value="RHS_repeat"/>
</dbReference>
<evidence type="ECO:0000256" key="2">
    <source>
        <dbReference type="SAM" id="MobiDB-lite"/>
    </source>
</evidence>
<feature type="region of interest" description="Disordered" evidence="2">
    <location>
        <begin position="662"/>
        <end position="685"/>
    </location>
</feature>
<evidence type="ECO:0000259" key="3">
    <source>
        <dbReference type="Pfam" id="PF13930"/>
    </source>
</evidence>
<evidence type="ECO:0000313" key="5">
    <source>
        <dbReference type="EMBL" id="MFB9835326.1"/>
    </source>
</evidence>
<dbReference type="InterPro" id="IPR050708">
    <property type="entry name" value="T6SS_VgrG/RHS"/>
</dbReference>
<dbReference type="InterPro" id="IPR044927">
    <property type="entry name" value="Endonuclea_NS_2"/>
</dbReference>
<feature type="compositionally biased region" description="Polar residues" evidence="2">
    <location>
        <begin position="1"/>
        <end position="12"/>
    </location>
</feature>
<dbReference type="Gene3D" id="2.180.10.10">
    <property type="entry name" value="RHS repeat-associated core"/>
    <property type="match status" value="1"/>
</dbReference>
<reference evidence="5 6" key="1">
    <citation type="submission" date="2024-09" db="EMBL/GenBank/DDBJ databases">
        <authorList>
            <person name="Sun Q."/>
            <person name="Mori K."/>
        </authorList>
    </citation>
    <scope>NUCLEOTIDE SEQUENCE [LARGE SCALE GENOMIC DNA]</scope>
    <source>
        <strain evidence="5 6">TBRC 0563</strain>
    </source>
</reference>
<gene>
    <name evidence="5" type="ORF">ACFFNX_24400</name>
</gene>
<dbReference type="Pfam" id="PF05593">
    <property type="entry name" value="RHS_repeat"/>
    <property type="match status" value="1"/>
</dbReference>
<dbReference type="EMBL" id="JBHLZP010000193">
    <property type="protein sequence ID" value="MFB9835326.1"/>
    <property type="molecule type" value="Genomic_DNA"/>
</dbReference>
<dbReference type="Gene3D" id="3.40.570.10">
    <property type="entry name" value="Extracellular Endonuclease, subunit A"/>
    <property type="match status" value="1"/>
</dbReference>
<dbReference type="InterPro" id="IPR056823">
    <property type="entry name" value="TEN-like_YD-shell"/>
</dbReference>
<dbReference type="InterPro" id="IPR006530">
    <property type="entry name" value="YD"/>
</dbReference>
<organism evidence="5 6">
    <name type="scientific">Actinoallomurus acaciae</name>
    <dbReference type="NCBI Taxonomy" id="502577"/>
    <lineage>
        <taxon>Bacteria</taxon>
        <taxon>Bacillati</taxon>
        <taxon>Actinomycetota</taxon>
        <taxon>Actinomycetes</taxon>
        <taxon>Streptosporangiales</taxon>
        <taxon>Thermomonosporaceae</taxon>
        <taxon>Actinoallomurus</taxon>
    </lineage>
</organism>
<dbReference type="Pfam" id="PF13930">
    <property type="entry name" value="Endonuclea_NS_2"/>
    <property type="match status" value="1"/>
</dbReference>
<dbReference type="NCBIfam" id="TIGR03696">
    <property type="entry name" value="Rhs_assc_core"/>
    <property type="match status" value="1"/>
</dbReference>